<feature type="transmembrane region" description="Helical" evidence="1">
    <location>
        <begin position="352"/>
        <end position="374"/>
    </location>
</feature>
<reference evidence="2 3" key="1">
    <citation type="journal article" date="2010" name="J. Bacteriol.">
        <title>Genome sequence of the oligotrophic marine Gammaproteobacterium HTCC2143, isolated from the Oregon Coast.</title>
        <authorList>
            <person name="Oh H.M."/>
            <person name="Kang I."/>
            <person name="Ferriera S."/>
            <person name="Giovannoni S.J."/>
            <person name="Cho J.C."/>
        </authorList>
    </citation>
    <scope>NUCLEOTIDE SEQUENCE [LARGE SCALE GENOMIC DNA]</scope>
    <source>
        <strain evidence="2 3">HTCC2143</strain>
    </source>
</reference>
<gene>
    <name evidence="2" type="ORF">GP2143_10977</name>
</gene>
<feature type="transmembrane region" description="Helical" evidence="1">
    <location>
        <begin position="271"/>
        <end position="292"/>
    </location>
</feature>
<evidence type="ECO:0000256" key="1">
    <source>
        <dbReference type="SAM" id="Phobius"/>
    </source>
</evidence>
<evidence type="ECO:0000313" key="2">
    <source>
        <dbReference type="EMBL" id="EAW30091.1"/>
    </source>
</evidence>
<keyword evidence="1" id="KW-1133">Transmembrane helix</keyword>
<dbReference type="AlphaFoldDB" id="A0YG65"/>
<feature type="transmembrane region" description="Helical" evidence="1">
    <location>
        <begin position="304"/>
        <end position="331"/>
    </location>
</feature>
<accession>A0YG65</accession>
<dbReference type="eggNOG" id="ENOG502Z7P5">
    <property type="taxonomic scope" value="Bacteria"/>
</dbReference>
<dbReference type="STRING" id="247633.GP2143_10977"/>
<dbReference type="Proteomes" id="UP000004931">
    <property type="component" value="Unassembled WGS sequence"/>
</dbReference>
<protein>
    <submittedName>
        <fullName evidence="2">Uncharacterized protein</fullName>
    </submittedName>
</protein>
<comment type="caution">
    <text evidence="2">The sequence shown here is derived from an EMBL/GenBank/DDBJ whole genome shotgun (WGS) entry which is preliminary data.</text>
</comment>
<feature type="transmembrane region" description="Helical" evidence="1">
    <location>
        <begin position="40"/>
        <end position="59"/>
    </location>
</feature>
<keyword evidence="1" id="KW-0472">Membrane</keyword>
<sequence length="513" mass="57440">MWIITVIFYWCRRPVVVQQRLVFDERNFDSEKEGIMVLDYPILLLTIGLPLSLVLLYLIRSHVHDLIIRSARLFHSQSRLLSRACLRSAQRIRLRNHELTKTLVEALMERQLERRFMRIEKLVERDLANYQKLSASINRQLVVIDEDYIDSAKVPEVSPEWVSAVDAIARLQNDERNTEMVGKILEDMHQTVQNHHRDALREHRWTVSSRHKVLTRLRPHWRKLSKMLHHIDNNIEVLRLRLRQVDQHMSQFEMLTAGSGQGVMSSMLIRFVSSLCFVLVGVGAAAINWQLLTQPALSLMPSPAIVGGVSFAEVVVGLHIATTLIAATMVSEGLRITHLFPLVSAMTRRGRQAMILTGGSLLLALAAIEVLALLSSPIVATSAASGVSTGLMVAIGVVMPLVLTLVIIPLEHLLHTVRPVIGGVLQILMQVSALLFRLAASLFIHAGRLLTSCYDLLIFIPLGLERQWISRRQHQLTEVVAVSEVGADGPSPAVVAPNVTALKRGPISPKQHH</sequence>
<name>A0YG65_9GAMM</name>
<feature type="transmembrane region" description="Helical" evidence="1">
    <location>
        <begin position="386"/>
        <end position="408"/>
    </location>
</feature>
<keyword evidence="3" id="KW-1185">Reference proteome</keyword>
<dbReference type="EMBL" id="AAVT01000010">
    <property type="protein sequence ID" value="EAW30091.1"/>
    <property type="molecule type" value="Genomic_DNA"/>
</dbReference>
<keyword evidence="1" id="KW-0812">Transmembrane</keyword>
<proteinExistence type="predicted"/>
<evidence type="ECO:0000313" key="3">
    <source>
        <dbReference type="Proteomes" id="UP000004931"/>
    </source>
</evidence>
<feature type="transmembrane region" description="Helical" evidence="1">
    <location>
        <begin position="420"/>
        <end position="440"/>
    </location>
</feature>
<organism evidence="2 3">
    <name type="scientific">marine gamma proteobacterium HTCC2143</name>
    <dbReference type="NCBI Taxonomy" id="247633"/>
    <lineage>
        <taxon>Bacteria</taxon>
        <taxon>Pseudomonadati</taxon>
        <taxon>Pseudomonadota</taxon>
        <taxon>Gammaproteobacteria</taxon>
        <taxon>Cellvibrionales</taxon>
        <taxon>Spongiibacteraceae</taxon>
        <taxon>BD1-7 clade</taxon>
    </lineage>
</organism>